<dbReference type="Proteomes" id="UP000216052">
    <property type="component" value="Chromosome"/>
</dbReference>
<evidence type="ECO:0000259" key="5">
    <source>
        <dbReference type="PROSITE" id="PS50893"/>
    </source>
</evidence>
<dbReference type="SMART" id="SM00382">
    <property type="entry name" value="AAA"/>
    <property type="match status" value="1"/>
</dbReference>
<keyword evidence="7" id="KW-1185">Reference proteome</keyword>
<evidence type="ECO:0000256" key="1">
    <source>
        <dbReference type="ARBA" id="ARBA00004202"/>
    </source>
</evidence>
<evidence type="ECO:0000313" key="6">
    <source>
        <dbReference type="EMBL" id="XFO70589.1"/>
    </source>
</evidence>
<dbReference type="EMBL" id="CP155571">
    <property type="protein sequence ID" value="XFO70589.1"/>
    <property type="molecule type" value="Genomic_DNA"/>
</dbReference>
<dbReference type="InterPro" id="IPR003593">
    <property type="entry name" value="AAA+_ATPase"/>
</dbReference>
<evidence type="ECO:0000256" key="4">
    <source>
        <dbReference type="ARBA" id="ARBA00022840"/>
    </source>
</evidence>
<comment type="subcellular location">
    <subcellularLocation>
        <location evidence="1">Cell membrane</location>
        <topology evidence="1">Peripheral membrane protein</topology>
    </subcellularLocation>
</comment>
<sequence>MRQAVLEITDVKVVRNKRQILSIGELSVDEGEMIAVIGPNGAGKSTLLQLINMQLPYDTGRMVLFGEDVARTNKLILRRRSAMVFQETLLLDNTVFDNVALALRFRGMNERAINADVNQVLNEFQCAHLANRMARNLSGGEAQRVCLARALVYKPELLLLDEPFASLDSPTRNTLLAELRQIAVERGTTVILVSHNFNDVLYFADRAIVLQDGRILQDDTPEVILRRPVNAAIAGLIGMDNILPCQVAQQGSDIMVQLDNGIRFSWQGEIAVPTAALCCLPGDAIFILDEQRASAYDALIVMEGSVWQIVPGIGMYRVMVEVKGVTLTMRIPREQAVDRVSIGRQLRIAFNPKECNLYEVV</sequence>
<dbReference type="RefSeq" id="WP_093794220.1">
    <property type="nucleotide sequence ID" value="NZ_CP155571.1"/>
</dbReference>
<dbReference type="CDD" id="cd03225">
    <property type="entry name" value="ABC_cobalt_CbiO_domain1"/>
    <property type="match status" value="1"/>
</dbReference>
<evidence type="ECO:0000256" key="3">
    <source>
        <dbReference type="ARBA" id="ARBA00022741"/>
    </source>
</evidence>
<dbReference type="PANTHER" id="PTHR42781:SF4">
    <property type="entry name" value="SPERMIDINE_PUTRESCINE IMPORT ATP-BINDING PROTEIN POTA"/>
    <property type="match status" value="1"/>
</dbReference>
<dbReference type="PROSITE" id="PS50893">
    <property type="entry name" value="ABC_TRANSPORTER_2"/>
    <property type="match status" value="1"/>
</dbReference>
<dbReference type="PANTHER" id="PTHR42781">
    <property type="entry name" value="SPERMIDINE/PUTRESCINE IMPORT ATP-BINDING PROTEIN POTA"/>
    <property type="match status" value="1"/>
</dbReference>
<dbReference type="GO" id="GO:0005524">
    <property type="term" value="F:ATP binding"/>
    <property type="evidence" value="ECO:0007669"/>
    <property type="project" value="UniProtKB-KW"/>
</dbReference>
<organism evidence="6 7">
    <name type="scientific">Sporomusa acidovorans (strain ATCC 49682 / DSM 3132 / Mol)</name>
    <dbReference type="NCBI Taxonomy" id="1123286"/>
    <lineage>
        <taxon>Bacteria</taxon>
        <taxon>Bacillati</taxon>
        <taxon>Bacillota</taxon>
        <taxon>Negativicutes</taxon>
        <taxon>Selenomonadales</taxon>
        <taxon>Sporomusaceae</taxon>
        <taxon>Sporomusa</taxon>
    </lineage>
</organism>
<proteinExistence type="predicted"/>
<dbReference type="InterPro" id="IPR015856">
    <property type="entry name" value="ABC_transpr_CbiO/EcfA_su"/>
</dbReference>
<dbReference type="Pfam" id="PF00005">
    <property type="entry name" value="ABC_tran"/>
    <property type="match status" value="1"/>
</dbReference>
<dbReference type="InterPro" id="IPR027417">
    <property type="entry name" value="P-loop_NTPase"/>
</dbReference>
<dbReference type="InterPro" id="IPR008995">
    <property type="entry name" value="Mo/tungstate-bd_C_term_dom"/>
</dbReference>
<accession>A0ABZ3IXM5</accession>
<protein>
    <submittedName>
        <fullName evidence="6">Vitamin B12 import ATP-binding protein BtuD</fullName>
    </submittedName>
</protein>
<keyword evidence="3" id="KW-0547">Nucleotide-binding</keyword>
<dbReference type="InterPro" id="IPR003439">
    <property type="entry name" value="ABC_transporter-like_ATP-bd"/>
</dbReference>
<dbReference type="InterPro" id="IPR050093">
    <property type="entry name" value="ABC_SmlMolc_Importer"/>
</dbReference>
<evidence type="ECO:0000256" key="2">
    <source>
        <dbReference type="ARBA" id="ARBA00022448"/>
    </source>
</evidence>
<keyword evidence="4 6" id="KW-0067">ATP-binding</keyword>
<evidence type="ECO:0000313" key="7">
    <source>
        <dbReference type="Proteomes" id="UP000216052"/>
    </source>
</evidence>
<feature type="domain" description="ABC transporter" evidence="5">
    <location>
        <begin position="6"/>
        <end position="237"/>
    </location>
</feature>
<dbReference type="Gene3D" id="3.40.50.300">
    <property type="entry name" value="P-loop containing nucleotide triphosphate hydrolases"/>
    <property type="match status" value="1"/>
</dbReference>
<dbReference type="InterPro" id="IPR017871">
    <property type="entry name" value="ABC_transporter-like_CS"/>
</dbReference>
<dbReference type="PROSITE" id="PS00211">
    <property type="entry name" value="ABC_TRANSPORTER_1"/>
    <property type="match status" value="1"/>
</dbReference>
<keyword evidence="2" id="KW-0813">Transport</keyword>
<dbReference type="SUPFAM" id="SSF50331">
    <property type="entry name" value="MOP-like"/>
    <property type="match status" value="1"/>
</dbReference>
<reference evidence="6" key="1">
    <citation type="submission" date="2024-05" db="EMBL/GenBank/DDBJ databases">
        <title>Isolation and characterization of Sporomusa carbonis sp. nov., a carboxydotrophic hydrogenogen in the genus of Sporomusa isolated from a charcoal burning pile.</title>
        <authorList>
            <person name="Boeer T."/>
            <person name="Rosenbaum F."/>
            <person name="Eysell L."/>
            <person name="Mueller V."/>
            <person name="Daniel R."/>
            <person name="Poehlein A."/>
        </authorList>
    </citation>
    <scope>NUCLEOTIDE SEQUENCE [LARGE SCALE GENOMIC DNA]</scope>
    <source>
        <strain evidence="6">DSM 3132</strain>
    </source>
</reference>
<name>A0ABZ3IXM5_SPOA4</name>
<gene>
    <name evidence="6" type="primary">btuD_1</name>
    <name evidence="6" type="ORF">SPACI_005880</name>
</gene>
<dbReference type="SUPFAM" id="SSF52540">
    <property type="entry name" value="P-loop containing nucleoside triphosphate hydrolases"/>
    <property type="match status" value="1"/>
</dbReference>